<evidence type="ECO:0000313" key="5">
    <source>
        <dbReference type="EMBL" id="KAI5072346.1"/>
    </source>
</evidence>
<name>A0A9D4URD3_ADICA</name>
<keyword evidence="2" id="KW-0689">Ribosomal protein</keyword>
<keyword evidence="6" id="KW-1185">Reference proteome</keyword>
<evidence type="ECO:0000313" key="6">
    <source>
        <dbReference type="Proteomes" id="UP000886520"/>
    </source>
</evidence>
<accession>A0A9D4URD3</accession>
<dbReference type="Proteomes" id="UP000886520">
    <property type="component" value="Chromosome 12"/>
</dbReference>
<dbReference type="AlphaFoldDB" id="A0A9D4URD3"/>
<keyword evidence="3" id="KW-0687">Ribonucleoprotein</keyword>
<organism evidence="5 6">
    <name type="scientific">Adiantum capillus-veneris</name>
    <name type="common">Maidenhair fern</name>
    <dbReference type="NCBI Taxonomy" id="13818"/>
    <lineage>
        <taxon>Eukaryota</taxon>
        <taxon>Viridiplantae</taxon>
        <taxon>Streptophyta</taxon>
        <taxon>Embryophyta</taxon>
        <taxon>Tracheophyta</taxon>
        <taxon>Polypodiopsida</taxon>
        <taxon>Polypodiidae</taxon>
        <taxon>Polypodiales</taxon>
        <taxon>Pteridineae</taxon>
        <taxon>Pteridaceae</taxon>
        <taxon>Vittarioideae</taxon>
        <taxon>Adiantum</taxon>
    </lineage>
</organism>
<dbReference type="PANTHER" id="PTHR11721">
    <property type="entry name" value="60S RIBOSOMAL PROTEIN L27A"/>
    <property type="match status" value="1"/>
</dbReference>
<dbReference type="EMBL" id="JABFUD020000012">
    <property type="protein sequence ID" value="KAI5072346.1"/>
    <property type="molecule type" value="Genomic_DNA"/>
</dbReference>
<dbReference type="GO" id="GO:0022625">
    <property type="term" value="C:cytosolic large ribosomal subunit"/>
    <property type="evidence" value="ECO:0007669"/>
    <property type="project" value="TreeGrafter"/>
</dbReference>
<sequence>MNKFHCPIVNVDYLFSLLSDSVKSALEGKGTLLDVTQFRYFKVLDKGDAPPTPLVVKANFFSKLVEKKIKEASGAVLLAA</sequence>
<evidence type="ECO:0000256" key="1">
    <source>
        <dbReference type="ARBA" id="ARBA00007320"/>
    </source>
</evidence>
<protein>
    <recommendedName>
        <fullName evidence="4">Large ribosomal subunit protein uL15/eL18 domain-containing protein</fullName>
    </recommendedName>
</protein>
<dbReference type="SUPFAM" id="SSF52080">
    <property type="entry name" value="Ribosomal proteins L15p and L18e"/>
    <property type="match status" value="1"/>
</dbReference>
<gene>
    <name evidence="5" type="ORF">GOP47_0012452</name>
</gene>
<dbReference type="InterPro" id="IPR021131">
    <property type="entry name" value="Ribosomal_uL15/eL18"/>
</dbReference>
<comment type="caution">
    <text evidence="5">The sequence shown here is derived from an EMBL/GenBank/DDBJ whole genome shotgun (WGS) entry which is preliminary data.</text>
</comment>
<evidence type="ECO:0000256" key="3">
    <source>
        <dbReference type="ARBA" id="ARBA00023274"/>
    </source>
</evidence>
<reference evidence="5" key="1">
    <citation type="submission" date="2021-01" db="EMBL/GenBank/DDBJ databases">
        <title>Adiantum capillus-veneris genome.</title>
        <authorList>
            <person name="Fang Y."/>
            <person name="Liao Q."/>
        </authorList>
    </citation>
    <scope>NUCLEOTIDE SEQUENCE</scope>
    <source>
        <strain evidence="5">H3</strain>
        <tissue evidence="5">Leaf</tissue>
    </source>
</reference>
<dbReference type="Pfam" id="PF00828">
    <property type="entry name" value="Ribosomal_L27A"/>
    <property type="match status" value="1"/>
</dbReference>
<evidence type="ECO:0000259" key="4">
    <source>
        <dbReference type="Pfam" id="PF00828"/>
    </source>
</evidence>
<feature type="domain" description="Large ribosomal subunit protein uL15/eL18" evidence="4">
    <location>
        <begin position="8"/>
        <end position="76"/>
    </location>
</feature>
<evidence type="ECO:0000256" key="2">
    <source>
        <dbReference type="ARBA" id="ARBA00022980"/>
    </source>
</evidence>
<proteinExistence type="inferred from homology"/>
<dbReference type="InterPro" id="IPR036227">
    <property type="entry name" value="Ribosomal_uL15/eL18_sf"/>
</dbReference>
<dbReference type="OrthoDB" id="61900at2759"/>
<dbReference type="Gene3D" id="3.100.10.10">
    <property type="match status" value="1"/>
</dbReference>
<dbReference type="PANTHER" id="PTHR11721:SF3">
    <property type="entry name" value="LARGE RIBOSOMAL SUBUNIT PROTEIN UL15"/>
    <property type="match status" value="1"/>
</dbReference>
<dbReference type="GO" id="GO:0003735">
    <property type="term" value="F:structural constituent of ribosome"/>
    <property type="evidence" value="ECO:0007669"/>
    <property type="project" value="TreeGrafter"/>
</dbReference>
<comment type="similarity">
    <text evidence="1">Belongs to the universal ribosomal protein uL15 family.</text>
</comment>